<evidence type="ECO:0000256" key="1">
    <source>
        <dbReference type="ARBA" id="ARBA00010876"/>
    </source>
</evidence>
<accession>A0ABN4AKF1</accession>
<reference evidence="3 4" key="1">
    <citation type="submission" date="2011-07" db="EMBL/GenBank/DDBJ databases">
        <title>The complete genome of chromosome of Emticicia oligotrophica DSM 17448.</title>
        <authorList>
            <consortium name="US DOE Joint Genome Institute (JGI-PGF)"/>
            <person name="Lucas S."/>
            <person name="Han J."/>
            <person name="Lapidus A."/>
            <person name="Bruce D."/>
            <person name="Goodwin L."/>
            <person name="Pitluck S."/>
            <person name="Peters L."/>
            <person name="Kyrpides N."/>
            <person name="Mavromatis K."/>
            <person name="Ivanova N."/>
            <person name="Ovchinnikova G."/>
            <person name="Teshima H."/>
            <person name="Detter J.C."/>
            <person name="Tapia R."/>
            <person name="Han C."/>
            <person name="Land M."/>
            <person name="Hauser L."/>
            <person name="Markowitz V."/>
            <person name="Cheng J.-F."/>
            <person name="Hugenholtz P."/>
            <person name="Woyke T."/>
            <person name="Wu D."/>
            <person name="Tindall B."/>
            <person name="Pomrenke H."/>
            <person name="Brambilla E."/>
            <person name="Klenk H.-P."/>
            <person name="Eisen J.A."/>
        </authorList>
    </citation>
    <scope>NUCLEOTIDE SEQUENCE [LARGE SCALE GENOMIC DNA]</scope>
    <source>
        <strain evidence="3 4">DSM 17448</strain>
    </source>
</reference>
<dbReference type="SUPFAM" id="SSF55120">
    <property type="entry name" value="Pseudouridine synthase"/>
    <property type="match status" value="1"/>
</dbReference>
<keyword evidence="4" id="KW-1185">Reference proteome</keyword>
<dbReference type="Pfam" id="PF00849">
    <property type="entry name" value="PseudoU_synth_2"/>
    <property type="match status" value="1"/>
</dbReference>
<dbReference type="Gene3D" id="3.30.2350.10">
    <property type="entry name" value="Pseudouridine synthase"/>
    <property type="match status" value="1"/>
</dbReference>
<dbReference type="EMBL" id="CP002961">
    <property type="protein sequence ID" value="AFK02294.1"/>
    <property type="molecule type" value="Genomic_DNA"/>
</dbReference>
<name>A0ABN4AKF1_EMTOG</name>
<dbReference type="RefSeq" id="WP_015027994.1">
    <property type="nucleotide sequence ID" value="NC_018748.1"/>
</dbReference>
<dbReference type="Proteomes" id="UP000002875">
    <property type="component" value="Chromosome"/>
</dbReference>
<dbReference type="InterPro" id="IPR020103">
    <property type="entry name" value="PsdUridine_synth_cat_dom_sf"/>
</dbReference>
<dbReference type="InterPro" id="IPR050188">
    <property type="entry name" value="RluA_PseudoU_synthase"/>
</dbReference>
<evidence type="ECO:0000313" key="4">
    <source>
        <dbReference type="Proteomes" id="UP000002875"/>
    </source>
</evidence>
<organism evidence="3 4">
    <name type="scientific">Emticicia oligotrophica (strain DSM 17448 / CIP 109782 / MTCC 6937 / GPTSA100-15)</name>
    <dbReference type="NCBI Taxonomy" id="929562"/>
    <lineage>
        <taxon>Bacteria</taxon>
        <taxon>Pseudomonadati</taxon>
        <taxon>Bacteroidota</taxon>
        <taxon>Cytophagia</taxon>
        <taxon>Cytophagales</taxon>
        <taxon>Leadbetterellaceae</taxon>
        <taxon>Emticicia</taxon>
    </lineage>
</organism>
<evidence type="ECO:0000259" key="2">
    <source>
        <dbReference type="Pfam" id="PF00849"/>
    </source>
</evidence>
<protein>
    <submittedName>
        <fullName evidence="3">Pseudouridine synthase</fullName>
    </submittedName>
</protein>
<dbReference type="InterPro" id="IPR006145">
    <property type="entry name" value="PsdUridine_synth_RsuA/RluA"/>
</dbReference>
<proteinExistence type="inferred from homology"/>
<dbReference type="PANTHER" id="PTHR21600">
    <property type="entry name" value="MITOCHONDRIAL RNA PSEUDOURIDINE SYNTHASE"/>
    <property type="match status" value="1"/>
</dbReference>
<comment type="similarity">
    <text evidence="1">Belongs to the pseudouridine synthase RluA family.</text>
</comment>
<sequence>MEYDFDFSVFDEPETPKIKETVKKVDFKDIIIFENEDYILINKPPYISSLDERTQDKRQGSTPQSILRLAKEYSHDAQLCHRLDKETSGVLAIAKNPAAYRHLAMQFEAREVTKRYHAITNGVHDFEGVSVYLPIAQLRDGTGVRIDREKGKIAETIFNTLKAYRGFTLVECIPITGRMHQIRVHLQCLKASIVSDPMYGGNDIFLSQIKSKKFNLKNGTEELPLIRRVALHAHSLTFKLLNGETIRVEAPYPKDFSVVVKQLDKFA</sequence>
<evidence type="ECO:0000313" key="3">
    <source>
        <dbReference type="EMBL" id="AFK02294.1"/>
    </source>
</evidence>
<feature type="domain" description="Pseudouridine synthase RsuA/RluA-like" evidence="2">
    <location>
        <begin position="37"/>
        <end position="187"/>
    </location>
</feature>
<dbReference type="CDD" id="cd02869">
    <property type="entry name" value="PseudoU_synth_RluA_like"/>
    <property type="match status" value="1"/>
</dbReference>
<dbReference type="PANTHER" id="PTHR21600:SF44">
    <property type="entry name" value="RIBOSOMAL LARGE SUBUNIT PSEUDOURIDINE SYNTHASE D"/>
    <property type="match status" value="1"/>
</dbReference>
<gene>
    <name evidence="3" type="ordered locus">Emtol_1145</name>
</gene>